<dbReference type="Proteomes" id="UP000054007">
    <property type="component" value="Unassembled WGS sequence"/>
</dbReference>
<accession>A0A0D7BF08</accession>
<dbReference type="AlphaFoldDB" id="A0A0D7BF08"/>
<protein>
    <recommendedName>
        <fullName evidence="3">SnoaL-like domain-containing protein</fullName>
    </recommendedName>
</protein>
<keyword evidence="2" id="KW-1185">Reference proteome</keyword>
<dbReference type="EMBL" id="KN880496">
    <property type="protein sequence ID" value="KIY68780.1"/>
    <property type="molecule type" value="Genomic_DNA"/>
</dbReference>
<proteinExistence type="predicted"/>
<evidence type="ECO:0008006" key="3">
    <source>
        <dbReference type="Google" id="ProtNLM"/>
    </source>
</evidence>
<evidence type="ECO:0000313" key="1">
    <source>
        <dbReference type="EMBL" id="KIY68780.1"/>
    </source>
</evidence>
<reference evidence="1 2" key="1">
    <citation type="journal article" date="2015" name="Fungal Genet. Biol.">
        <title>Evolution of novel wood decay mechanisms in Agaricales revealed by the genome sequences of Fistulina hepatica and Cylindrobasidium torrendii.</title>
        <authorList>
            <person name="Floudas D."/>
            <person name="Held B.W."/>
            <person name="Riley R."/>
            <person name="Nagy L.G."/>
            <person name="Koehler G."/>
            <person name="Ransdell A.S."/>
            <person name="Younus H."/>
            <person name="Chow J."/>
            <person name="Chiniquy J."/>
            <person name="Lipzen A."/>
            <person name="Tritt A."/>
            <person name="Sun H."/>
            <person name="Haridas S."/>
            <person name="LaButti K."/>
            <person name="Ohm R.A."/>
            <person name="Kues U."/>
            <person name="Blanchette R.A."/>
            <person name="Grigoriev I.V."/>
            <person name="Minto R.E."/>
            <person name="Hibbett D.S."/>
        </authorList>
    </citation>
    <scope>NUCLEOTIDE SEQUENCE [LARGE SCALE GENOMIC DNA]</scope>
    <source>
        <strain evidence="1 2">FP15055 ss-10</strain>
    </source>
</reference>
<sequence>MASPEARAFQSAIDTLNSCDGFGFLSHLSPEAEIVILPTSLGLAPLVTRKELVQHVVERVGEHKSFSEPFFMRIIRIWETKERNPTIVVQAESSGKSEAGTLWCNEYFMIVEFSASENNELPKIKKMT</sequence>
<dbReference type="Gene3D" id="3.10.450.50">
    <property type="match status" value="1"/>
</dbReference>
<name>A0A0D7BF08_9AGAR</name>
<organism evidence="1 2">
    <name type="scientific">Cylindrobasidium torrendii FP15055 ss-10</name>
    <dbReference type="NCBI Taxonomy" id="1314674"/>
    <lineage>
        <taxon>Eukaryota</taxon>
        <taxon>Fungi</taxon>
        <taxon>Dikarya</taxon>
        <taxon>Basidiomycota</taxon>
        <taxon>Agaricomycotina</taxon>
        <taxon>Agaricomycetes</taxon>
        <taxon>Agaricomycetidae</taxon>
        <taxon>Agaricales</taxon>
        <taxon>Marasmiineae</taxon>
        <taxon>Physalacriaceae</taxon>
        <taxon>Cylindrobasidium</taxon>
    </lineage>
</organism>
<evidence type="ECO:0000313" key="2">
    <source>
        <dbReference type="Proteomes" id="UP000054007"/>
    </source>
</evidence>
<gene>
    <name evidence="1" type="ORF">CYLTODRAFT_489503</name>
</gene>